<protein>
    <submittedName>
        <fullName evidence="1">Uncharacterized protein</fullName>
    </submittedName>
</protein>
<reference evidence="1" key="2">
    <citation type="submission" date="2023-06" db="EMBL/GenBank/DDBJ databases">
        <authorList>
            <person name="Ma L."/>
            <person name="Liu K.-W."/>
            <person name="Li Z."/>
            <person name="Hsiao Y.-Y."/>
            <person name="Qi Y."/>
            <person name="Fu T."/>
            <person name="Tang G."/>
            <person name="Zhang D."/>
            <person name="Sun W.-H."/>
            <person name="Liu D.-K."/>
            <person name="Li Y."/>
            <person name="Chen G.-Z."/>
            <person name="Liu X.-D."/>
            <person name="Liao X.-Y."/>
            <person name="Jiang Y.-T."/>
            <person name="Yu X."/>
            <person name="Hao Y."/>
            <person name="Huang J."/>
            <person name="Zhao X.-W."/>
            <person name="Ke S."/>
            <person name="Chen Y.-Y."/>
            <person name="Wu W.-L."/>
            <person name="Hsu J.-L."/>
            <person name="Lin Y.-F."/>
            <person name="Huang M.-D."/>
            <person name="Li C.-Y."/>
            <person name="Huang L."/>
            <person name="Wang Z.-W."/>
            <person name="Zhao X."/>
            <person name="Zhong W.-Y."/>
            <person name="Peng D.-H."/>
            <person name="Ahmad S."/>
            <person name="Lan S."/>
            <person name="Zhang J.-S."/>
            <person name="Tsai W.-C."/>
            <person name="Van De Peer Y."/>
            <person name="Liu Z.-J."/>
        </authorList>
    </citation>
    <scope>NUCLEOTIDE SEQUENCE</scope>
    <source>
        <strain evidence="1">CP</strain>
        <tissue evidence="1">Leaves</tissue>
    </source>
</reference>
<accession>A0AAV9DKF9</accession>
<reference evidence="1" key="1">
    <citation type="journal article" date="2023" name="Nat. Commun.">
        <title>Diploid and tetraploid genomes of Acorus and the evolution of monocots.</title>
        <authorList>
            <person name="Ma L."/>
            <person name="Liu K.W."/>
            <person name="Li Z."/>
            <person name="Hsiao Y.Y."/>
            <person name="Qi Y."/>
            <person name="Fu T."/>
            <person name="Tang G.D."/>
            <person name="Zhang D."/>
            <person name="Sun W.H."/>
            <person name="Liu D.K."/>
            <person name="Li Y."/>
            <person name="Chen G.Z."/>
            <person name="Liu X.D."/>
            <person name="Liao X.Y."/>
            <person name="Jiang Y.T."/>
            <person name="Yu X."/>
            <person name="Hao Y."/>
            <person name="Huang J."/>
            <person name="Zhao X.W."/>
            <person name="Ke S."/>
            <person name="Chen Y.Y."/>
            <person name="Wu W.L."/>
            <person name="Hsu J.L."/>
            <person name="Lin Y.F."/>
            <person name="Huang M.D."/>
            <person name="Li C.Y."/>
            <person name="Huang L."/>
            <person name="Wang Z.W."/>
            <person name="Zhao X."/>
            <person name="Zhong W.Y."/>
            <person name="Peng D.H."/>
            <person name="Ahmad S."/>
            <person name="Lan S."/>
            <person name="Zhang J.S."/>
            <person name="Tsai W.C."/>
            <person name="Van de Peer Y."/>
            <person name="Liu Z.J."/>
        </authorList>
    </citation>
    <scope>NUCLEOTIDE SEQUENCE</scope>
    <source>
        <strain evidence="1">CP</strain>
    </source>
</reference>
<gene>
    <name evidence="1" type="ORF">QJS10_CPB12g00386</name>
</gene>
<dbReference type="Proteomes" id="UP001180020">
    <property type="component" value="Unassembled WGS sequence"/>
</dbReference>
<sequence length="121" mass="14207">MAWQQAFIGSPLFVLVKKLQHTKAILKRWNRTEFEPIQHKLQDSRHSLNSTQDALIVDPLNAHLISNAARAKSDYLDLLRVEESFLRQKSRQLWLSEGDRNSQFFHAMIKDRISRNAIRQV</sequence>
<comment type="caution">
    <text evidence="1">The sequence shown here is derived from an EMBL/GenBank/DDBJ whole genome shotgun (WGS) entry which is preliminary data.</text>
</comment>
<name>A0AAV9DKF9_ACOCL</name>
<keyword evidence="2" id="KW-1185">Reference proteome</keyword>
<dbReference type="AlphaFoldDB" id="A0AAV9DKF9"/>
<organism evidence="1 2">
    <name type="scientific">Acorus calamus</name>
    <name type="common">Sweet flag</name>
    <dbReference type="NCBI Taxonomy" id="4465"/>
    <lineage>
        <taxon>Eukaryota</taxon>
        <taxon>Viridiplantae</taxon>
        <taxon>Streptophyta</taxon>
        <taxon>Embryophyta</taxon>
        <taxon>Tracheophyta</taxon>
        <taxon>Spermatophyta</taxon>
        <taxon>Magnoliopsida</taxon>
        <taxon>Liliopsida</taxon>
        <taxon>Acoraceae</taxon>
        <taxon>Acorus</taxon>
    </lineage>
</organism>
<dbReference type="EMBL" id="JAUJYO010000012">
    <property type="protein sequence ID" value="KAK1301391.1"/>
    <property type="molecule type" value="Genomic_DNA"/>
</dbReference>
<evidence type="ECO:0000313" key="1">
    <source>
        <dbReference type="EMBL" id="KAK1301391.1"/>
    </source>
</evidence>
<evidence type="ECO:0000313" key="2">
    <source>
        <dbReference type="Proteomes" id="UP001180020"/>
    </source>
</evidence>
<proteinExistence type="predicted"/>